<sequence length="413" mass="44003">MTASHSTDIVVFGGGIAGLWLLNRLRDEGYNAILLEADGLGAAQTLASQGIIHGGLKYALGGSVTDAANTIAALPARWRACFDGTGEIDLSSCEVLSERYYMWSSASYRSKIKAFFGSKSLQGRVQAVPRDEFPPFFAEATVEGSLYALPDFAVDTPSLLSVLRARYEASIFKVDPRDIRFTRDASGCASSVTLRAGTGIGEAVRDAENDTVSIDAQRMIFCAGKGNQTLIDAAGMRKPASQLRPLNMVWVKKAGLGSVFAHCIGEDFSLTPKLTVTTHTADDGMPVWYLGGELAESGVGVPDDELIERAKRLIADLFPWVDLSGAQWGCFAIDRAEAKMADGSRPDGALFIAEDGYIAAWPTKLTLTPALADGVLAELAASVTKQAGDGTPTLDALAQIFPKATLAKAHWDR</sequence>
<accession>A0A0R2SU51</accession>
<dbReference type="Gene3D" id="3.30.9.10">
    <property type="entry name" value="D-Amino Acid Oxidase, subunit A, domain 2"/>
    <property type="match status" value="1"/>
</dbReference>
<protein>
    <recommendedName>
        <fullName evidence="2">FAD dependent oxidoreductase domain-containing protein</fullName>
    </recommendedName>
</protein>
<evidence type="ECO:0000256" key="1">
    <source>
        <dbReference type="ARBA" id="ARBA00023002"/>
    </source>
</evidence>
<dbReference type="SUPFAM" id="SSF51905">
    <property type="entry name" value="FAD/NAD(P)-binding domain"/>
    <property type="match status" value="1"/>
</dbReference>
<name>A0A0R2SU51_9GAMM</name>
<dbReference type="InterPro" id="IPR036188">
    <property type="entry name" value="FAD/NAD-bd_sf"/>
</dbReference>
<evidence type="ECO:0000259" key="2">
    <source>
        <dbReference type="Pfam" id="PF01266"/>
    </source>
</evidence>
<proteinExistence type="predicted"/>
<feature type="domain" description="FAD dependent oxidoreductase" evidence="2">
    <location>
        <begin position="8"/>
        <end position="331"/>
    </location>
</feature>
<dbReference type="Pfam" id="PF01266">
    <property type="entry name" value="DAO"/>
    <property type="match status" value="1"/>
</dbReference>
<dbReference type="PANTHER" id="PTHR13847">
    <property type="entry name" value="SARCOSINE DEHYDROGENASE-RELATED"/>
    <property type="match status" value="1"/>
</dbReference>
<organism evidence="3 4">
    <name type="scientific">OM182 bacterium BACL3 MAG-120619-bin3</name>
    <dbReference type="NCBI Taxonomy" id="1655593"/>
    <lineage>
        <taxon>Bacteria</taxon>
        <taxon>Pseudomonadati</taxon>
        <taxon>Pseudomonadota</taxon>
        <taxon>Gammaproteobacteria</taxon>
        <taxon>OMG group</taxon>
        <taxon>OM182 clade</taxon>
    </lineage>
</organism>
<evidence type="ECO:0000313" key="3">
    <source>
        <dbReference type="EMBL" id="KRO78486.1"/>
    </source>
</evidence>
<comment type="caution">
    <text evidence="3">The sequence shown here is derived from an EMBL/GenBank/DDBJ whole genome shotgun (WGS) entry which is preliminary data.</text>
</comment>
<dbReference type="PANTHER" id="PTHR13847:SF289">
    <property type="entry name" value="GLYCINE OXIDASE"/>
    <property type="match status" value="1"/>
</dbReference>
<dbReference type="AlphaFoldDB" id="A0A0R2SU51"/>
<gene>
    <name evidence="3" type="ORF">ABR85_10720</name>
</gene>
<dbReference type="InterPro" id="IPR006076">
    <property type="entry name" value="FAD-dep_OxRdtase"/>
</dbReference>
<dbReference type="GO" id="GO:0016491">
    <property type="term" value="F:oxidoreductase activity"/>
    <property type="evidence" value="ECO:0007669"/>
    <property type="project" value="UniProtKB-KW"/>
</dbReference>
<dbReference type="EMBL" id="LICD01000311">
    <property type="protein sequence ID" value="KRO78486.1"/>
    <property type="molecule type" value="Genomic_DNA"/>
</dbReference>
<dbReference type="Gene3D" id="3.50.50.60">
    <property type="entry name" value="FAD/NAD(P)-binding domain"/>
    <property type="match status" value="1"/>
</dbReference>
<evidence type="ECO:0000313" key="4">
    <source>
        <dbReference type="Proteomes" id="UP000051242"/>
    </source>
</evidence>
<dbReference type="Proteomes" id="UP000051242">
    <property type="component" value="Unassembled WGS sequence"/>
</dbReference>
<reference evidence="3 4" key="1">
    <citation type="submission" date="2015-10" db="EMBL/GenBank/DDBJ databases">
        <title>Metagenome-Assembled Genomes uncover a global brackish microbiome.</title>
        <authorList>
            <person name="Hugerth L.W."/>
            <person name="Larsson J."/>
            <person name="Alneberg J."/>
            <person name="Lindh M.V."/>
            <person name="Legrand C."/>
            <person name="Pinhassi J."/>
            <person name="Andersson A.F."/>
        </authorList>
    </citation>
    <scope>NUCLEOTIDE SEQUENCE [LARGE SCALE GENOMIC DNA]</scope>
    <source>
        <strain evidence="3">BACL22 MAG-120619-bin3</strain>
    </source>
</reference>
<dbReference type="GO" id="GO:0005737">
    <property type="term" value="C:cytoplasm"/>
    <property type="evidence" value="ECO:0007669"/>
    <property type="project" value="TreeGrafter"/>
</dbReference>
<keyword evidence="1" id="KW-0560">Oxidoreductase</keyword>